<keyword evidence="1" id="KW-1133">Transmembrane helix</keyword>
<evidence type="ECO:0000313" key="2">
    <source>
        <dbReference type="EMBL" id="SSX20859.1"/>
    </source>
</evidence>
<evidence type="ECO:0000256" key="1">
    <source>
        <dbReference type="SAM" id="Phobius"/>
    </source>
</evidence>
<name>A0A336LVW8_CULSO</name>
<feature type="transmembrane region" description="Helical" evidence="1">
    <location>
        <begin position="75"/>
        <end position="96"/>
    </location>
</feature>
<protein>
    <submittedName>
        <fullName evidence="2">CSON002685 protein</fullName>
    </submittedName>
</protein>
<gene>
    <name evidence="2" type="primary">CSON002685</name>
</gene>
<dbReference type="EMBL" id="UFQT01000144">
    <property type="protein sequence ID" value="SSX20859.1"/>
    <property type="molecule type" value="Genomic_DNA"/>
</dbReference>
<sequence length="226" mass="25153">MSVTFEYVLPRMQPCCERSNNFTRRQLLRGNIPIMSLEEARRTQRPYRYGMILLCLGALVNWLGLAENYSEPVRYAGVACILMGGLLICTAMCCWLHTPNRSSVSDLSQNNPNDDQNVHIITINERTRCEKPPDYEAVTMEPPSYDDAIKLNPSALLPLTSKPPLESNNNTVFLISSVASQLQGVPRPSSSLSNQPNNDGAAIIDIENTVTVVDEKKTSSPNEIPR</sequence>
<dbReference type="AlphaFoldDB" id="A0A336LVW8"/>
<accession>A0A336LVW8</accession>
<dbReference type="VEuPathDB" id="VectorBase:CSON002685"/>
<keyword evidence="1" id="KW-0472">Membrane</keyword>
<keyword evidence="1" id="KW-0812">Transmembrane</keyword>
<proteinExistence type="predicted"/>
<feature type="transmembrane region" description="Helical" evidence="1">
    <location>
        <begin position="46"/>
        <end position="63"/>
    </location>
</feature>
<organism evidence="2">
    <name type="scientific">Culicoides sonorensis</name>
    <name type="common">Biting midge</name>
    <dbReference type="NCBI Taxonomy" id="179676"/>
    <lineage>
        <taxon>Eukaryota</taxon>
        <taxon>Metazoa</taxon>
        <taxon>Ecdysozoa</taxon>
        <taxon>Arthropoda</taxon>
        <taxon>Hexapoda</taxon>
        <taxon>Insecta</taxon>
        <taxon>Pterygota</taxon>
        <taxon>Neoptera</taxon>
        <taxon>Endopterygota</taxon>
        <taxon>Diptera</taxon>
        <taxon>Nematocera</taxon>
        <taxon>Chironomoidea</taxon>
        <taxon>Ceratopogonidae</taxon>
        <taxon>Ceratopogoninae</taxon>
        <taxon>Culicoides</taxon>
        <taxon>Monoculicoides</taxon>
    </lineage>
</organism>
<reference evidence="2" key="1">
    <citation type="submission" date="2018-07" db="EMBL/GenBank/DDBJ databases">
        <authorList>
            <person name="Quirk P.G."/>
            <person name="Krulwich T.A."/>
        </authorList>
    </citation>
    <scope>NUCLEOTIDE SEQUENCE</scope>
</reference>